<dbReference type="OrthoDB" id="2787676at2759"/>
<accession>A0A6A5X426</accession>
<name>A0A6A5X426_9PLEO</name>
<gene>
    <name evidence="1" type="ORF">P154DRAFT_517277</name>
</gene>
<dbReference type="Proteomes" id="UP000799779">
    <property type="component" value="Unassembled WGS sequence"/>
</dbReference>
<dbReference type="EMBL" id="ML977557">
    <property type="protein sequence ID" value="KAF2007626.1"/>
    <property type="molecule type" value="Genomic_DNA"/>
</dbReference>
<reference evidence="1" key="1">
    <citation type="journal article" date="2020" name="Stud. Mycol.">
        <title>101 Dothideomycetes genomes: a test case for predicting lifestyles and emergence of pathogens.</title>
        <authorList>
            <person name="Haridas S."/>
            <person name="Albert R."/>
            <person name="Binder M."/>
            <person name="Bloem J."/>
            <person name="Labutti K."/>
            <person name="Salamov A."/>
            <person name="Andreopoulos B."/>
            <person name="Baker S."/>
            <person name="Barry K."/>
            <person name="Bills G."/>
            <person name="Bluhm B."/>
            <person name="Cannon C."/>
            <person name="Castanera R."/>
            <person name="Culley D."/>
            <person name="Daum C."/>
            <person name="Ezra D."/>
            <person name="Gonzalez J."/>
            <person name="Henrissat B."/>
            <person name="Kuo A."/>
            <person name="Liang C."/>
            <person name="Lipzen A."/>
            <person name="Lutzoni F."/>
            <person name="Magnuson J."/>
            <person name="Mondo S."/>
            <person name="Nolan M."/>
            <person name="Ohm R."/>
            <person name="Pangilinan J."/>
            <person name="Park H.-J."/>
            <person name="Ramirez L."/>
            <person name="Alfaro M."/>
            <person name="Sun H."/>
            <person name="Tritt A."/>
            <person name="Yoshinaga Y."/>
            <person name="Zwiers L.-H."/>
            <person name="Turgeon B."/>
            <person name="Goodwin S."/>
            <person name="Spatafora J."/>
            <person name="Crous P."/>
            <person name="Grigoriev I."/>
        </authorList>
    </citation>
    <scope>NUCLEOTIDE SEQUENCE</scope>
    <source>
        <strain evidence="1">CBS 123094</strain>
    </source>
</reference>
<evidence type="ECO:0000313" key="2">
    <source>
        <dbReference type="Proteomes" id="UP000799779"/>
    </source>
</evidence>
<protein>
    <submittedName>
        <fullName evidence="1">Uncharacterized protein</fullName>
    </submittedName>
</protein>
<sequence length="115" mass="12806">MNKVFSKADGMLAEAAKKFTSVSVNRGKTAFPKAPKDLENLGIRWDFDGEVAQGEQIYNKFQIQPNAGKIPSSIKDWREKNGGTHAVMGTMYVKKGGSKGDVQEAFEKFKKEFKD</sequence>
<evidence type="ECO:0000313" key="1">
    <source>
        <dbReference type="EMBL" id="KAF2007626.1"/>
    </source>
</evidence>
<keyword evidence="2" id="KW-1185">Reference proteome</keyword>
<proteinExistence type="predicted"/>
<organism evidence="1 2">
    <name type="scientific">Amniculicola lignicola CBS 123094</name>
    <dbReference type="NCBI Taxonomy" id="1392246"/>
    <lineage>
        <taxon>Eukaryota</taxon>
        <taxon>Fungi</taxon>
        <taxon>Dikarya</taxon>
        <taxon>Ascomycota</taxon>
        <taxon>Pezizomycotina</taxon>
        <taxon>Dothideomycetes</taxon>
        <taxon>Pleosporomycetidae</taxon>
        <taxon>Pleosporales</taxon>
        <taxon>Amniculicolaceae</taxon>
        <taxon>Amniculicola</taxon>
    </lineage>
</organism>
<dbReference type="AlphaFoldDB" id="A0A6A5X426"/>